<dbReference type="EMBL" id="NBCO01000019">
    <property type="protein sequence ID" value="ORC87919.1"/>
    <property type="molecule type" value="Genomic_DNA"/>
</dbReference>
<name>A0A1X0NUP6_9TRYP</name>
<comment type="caution">
    <text evidence="2">The sequence shown here is derived from an EMBL/GenBank/DDBJ whole genome shotgun (WGS) entry which is preliminary data.</text>
</comment>
<evidence type="ECO:0000313" key="2">
    <source>
        <dbReference type="EMBL" id="ORC87919.1"/>
    </source>
</evidence>
<feature type="compositionally biased region" description="Polar residues" evidence="1">
    <location>
        <begin position="317"/>
        <end position="327"/>
    </location>
</feature>
<feature type="region of interest" description="Disordered" evidence="1">
    <location>
        <begin position="118"/>
        <end position="140"/>
    </location>
</feature>
<dbReference type="AlphaFoldDB" id="A0A1X0NUP6"/>
<dbReference type="VEuPathDB" id="TriTrypDB:TM35_000191630"/>
<feature type="compositionally biased region" description="Basic and acidic residues" evidence="1">
    <location>
        <begin position="12"/>
        <end position="23"/>
    </location>
</feature>
<feature type="region of interest" description="Disordered" evidence="1">
    <location>
        <begin position="312"/>
        <end position="366"/>
    </location>
</feature>
<evidence type="ECO:0000256" key="1">
    <source>
        <dbReference type="SAM" id="MobiDB-lite"/>
    </source>
</evidence>
<dbReference type="Proteomes" id="UP000192257">
    <property type="component" value="Unassembled WGS sequence"/>
</dbReference>
<feature type="region of interest" description="Disordered" evidence="1">
    <location>
        <begin position="710"/>
        <end position="734"/>
    </location>
</feature>
<feature type="region of interest" description="Disordered" evidence="1">
    <location>
        <begin position="1"/>
        <end position="25"/>
    </location>
</feature>
<feature type="compositionally biased region" description="Low complexity" evidence="1">
    <location>
        <begin position="608"/>
        <end position="619"/>
    </location>
</feature>
<dbReference type="OrthoDB" id="266897at2759"/>
<sequence>MHRTVSPATVKTPHERYTDKQQHDTSVTSHYTAVLPSPIQNHQHYHYNHHQYQHQPQIQQNSPVMMMMMHNGPSTNSVIPLLPPHIHSMLYHSIVEPTAETVSLRGCGGKSGHTINSPVNTSGCLRTPTYTRQPPQHQHQQHIQHINNNNNNNNNNNPQVFASPSSVRVNVGCAVTDASIIGCDSGGVTTAEEMHLLKTSMVVPSPWSENTSVGNNTTISPSIMYRYPTTETKKGLFPSPVLFSPDPSPSKSNAVSPAKFSTKALERELFAADNDELVQILMELSSCNAEAAEFIQSKARLFSLRHTMTPVVKEQESSGGKSLSLSPVQPPSTTPAKLPRSITTTTTTTTTTTVVTHPKRPNGSMGIMERCCASANTTPSKPLAFEDETPLREDHTKGVSIVTATPANGPPYSHNSVQPLLLTPPNQYVPSTSIKEKPIPHHVDVSIMADANINAENRPFCKELHPCLHWYKSCRYAMNCSFVSLPRNLCLHWIRNSCVAGKHCSGVHRLPEPCPPDVQTVFALSHGADRIALGHVALQGGGQQQQQQEMQQEIKTIVEPLFQTREFPMTPKEQIISNPESIPASLEHYHHELHLNEEEEEEEEEDNNNNTTTTTTTTTFAGLSKQGTDDTSGVSCNCRSCRSVPSDELQPGKESTLIGSPQEKQQQQQREEEENLLFQPVVAQPICRSLSDSFAAAAATTTSAVMITPTACEPDEDGGGCPPRQALTRTHSPV</sequence>
<feature type="compositionally biased region" description="Polar residues" evidence="1">
    <location>
        <begin position="118"/>
        <end position="132"/>
    </location>
</feature>
<dbReference type="GeneID" id="39986441"/>
<feature type="compositionally biased region" description="Low complexity" evidence="1">
    <location>
        <begin position="343"/>
        <end position="356"/>
    </location>
</feature>
<feature type="compositionally biased region" description="Polar residues" evidence="1">
    <location>
        <begin position="625"/>
        <end position="637"/>
    </location>
</feature>
<organism evidence="2 3">
    <name type="scientific">Trypanosoma theileri</name>
    <dbReference type="NCBI Taxonomy" id="67003"/>
    <lineage>
        <taxon>Eukaryota</taxon>
        <taxon>Discoba</taxon>
        <taxon>Euglenozoa</taxon>
        <taxon>Kinetoplastea</taxon>
        <taxon>Metakinetoplastina</taxon>
        <taxon>Trypanosomatida</taxon>
        <taxon>Trypanosomatidae</taxon>
        <taxon>Trypanosoma</taxon>
    </lineage>
</organism>
<proteinExistence type="predicted"/>
<evidence type="ECO:0000313" key="3">
    <source>
        <dbReference type="Proteomes" id="UP000192257"/>
    </source>
</evidence>
<gene>
    <name evidence="2" type="ORF">TM35_000191630</name>
</gene>
<keyword evidence="3" id="KW-1185">Reference proteome</keyword>
<dbReference type="RefSeq" id="XP_028881985.1">
    <property type="nucleotide sequence ID" value="XM_029026661.1"/>
</dbReference>
<protein>
    <submittedName>
        <fullName evidence="2">Glucoamylase-like protein</fullName>
    </submittedName>
</protein>
<accession>A0A1X0NUP6</accession>
<feature type="region of interest" description="Disordered" evidence="1">
    <location>
        <begin position="594"/>
        <end position="673"/>
    </location>
</feature>
<reference evidence="2 3" key="1">
    <citation type="submission" date="2017-03" db="EMBL/GenBank/DDBJ databases">
        <title>An alternative strategy for trypanosome survival in the mammalian bloodstream revealed through genome and transcriptome analysis of the ubiquitous bovine parasite Trypanosoma (Megatrypanum) theileri.</title>
        <authorList>
            <person name="Kelly S."/>
            <person name="Ivens A."/>
            <person name="Mott A."/>
            <person name="O'Neill E."/>
            <person name="Emms D."/>
            <person name="Macleod O."/>
            <person name="Voorheis P."/>
            <person name="Matthews J."/>
            <person name="Matthews K."/>
            <person name="Carrington M."/>
        </authorList>
    </citation>
    <scope>NUCLEOTIDE SEQUENCE [LARGE SCALE GENOMIC DNA]</scope>
    <source>
        <strain evidence="2">Edinburgh</strain>
    </source>
</reference>
<feature type="compositionally biased region" description="Acidic residues" evidence="1">
    <location>
        <begin position="597"/>
        <end position="607"/>
    </location>
</feature>